<protein>
    <submittedName>
        <fullName evidence="1">Uncharacterized protein</fullName>
    </submittedName>
</protein>
<sequence>MVDDLEEGIIIPQLTSRAFKPREQETGNSKDLTLVNIS</sequence>
<dbReference type="EMBL" id="DS989857">
    <property type="protein sequence ID" value="EDX73511.1"/>
    <property type="molecule type" value="Genomic_DNA"/>
</dbReference>
<dbReference type="HOGENOM" id="CLU_3326757_0_0_3"/>
<keyword evidence="2" id="KW-1185">Reference proteome</keyword>
<proteinExistence type="predicted"/>
<organism evidence="1 2">
    <name type="scientific">Coleofasciculus chthonoplastes PCC 7420</name>
    <dbReference type="NCBI Taxonomy" id="118168"/>
    <lineage>
        <taxon>Bacteria</taxon>
        <taxon>Bacillati</taxon>
        <taxon>Cyanobacteriota</taxon>
        <taxon>Cyanophyceae</taxon>
        <taxon>Coleofasciculales</taxon>
        <taxon>Coleofasciculaceae</taxon>
        <taxon>Coleofasciculus</taxon>
    </lineage>
</organism>
<dbReference type="Proteomes" id="UP000003835">
    <property type="component" value="Unassembled WGS sequence"/>
</dbReference>
<name>B4VXA6_9CYAN</name>
<evidence type="ECO:0000313" key="1">
    <source>
        <dbReference type="EMBL" id="EDX73511.1"/>
    </source>
</evidence>
<dbReference type="AlphaFoldDB" id="B4VXA6"/>
<evidence type="ECO:0000313" key="2">
    <source>
        <dbReference type="Proteomes" id="UP000003835"/>
    </source>
</evidence>
<accession>B4VXA6</accession>
<gene>
    <name evidence="1" type="ORF">MC7420_3685</name>
</gene>
<reference evidence="1 2" key="1">
    <citation type="submission" date="2008-07" db="EMBL/GenBank/DDBJ databases">
        <authorList>
            <person name="Tandeau de Marsac N."/>
            <person name="Ferriera S."/>
            <person name="Johnson J."/>
            <person name="Kravitz S."/>
            <person name="Beeson K."/>
            <person name="Sutton G."/>
            <person name="Rogers Y.-H."/>
            <person name="Friedman R."/>
            <person name="Frazier M."/>
            <person name="Venter J.C."/>
        </authorList>
    </citation>
    <scope>NUCLEOTIDE SEQUENCE [LARGE SCALE GENOMIC DNA]</scope>
    <source>
        <strain evidence="1 2">PCC 7420</strain>
    </source>
</reference>